<comment type="similarity">
    <text evidence="1">Belongs to the protein kinase superfamily. BUD32 family.</text>
</comment>
<dbReference type="GO" id="GO:0070525">
    <property type="term" value="P:tRNA threonylcarbamoyladenosine metabolic process"/>
    <property type="evidence" value="ECO:0007669"/>
    <property type="project" value="TreeGrafter"/>
</dbReference>
<evidence type="ECO:0000256" key="2">
    <source>
        <dbReference type="ARBA" id="ARBA00012513"/>
    </source>
</evidence>
<evidence type="ECO:0000256" key="4">
    <source>
        <dbReference type="ARBA" id="ARBA00022741"/>
    </source>
</evidence>
<dbReference type="GO" id="GO:0005634">
    <property type="term" value="C:nucleus"/>
    <property type="evidence" value="ECO:0007669"/>
    <property type="project" value="TreeGrafter"/>
</dbReference>
<dbReference type="GO" id="GO:0000408">
    <property type="term" value="C:EKC/KEOPS complex"/>
    <property type="evidence" value="ECO:0007669"/>
    <property type="project" value="TreeGrafter"/>
</dbReference>
<dbReference type="AlphaFoldDB" id="A0A7S3QDZ4"/>
<keyword evidence="4" id="KW-0547">Nucleotide-binding</keyword>
<feature type="region of interest" description="Disordered" evidence="9">
    <location>
        <begin position="179"/>
        <end position="211"/>
    </location>
</feature>
<sequence length="382" mass="41312">MLASSPSPTSIAGPPPPPYYNSSWSLISQGAEARVWLVPNYIQHNTNRGANANSTENDHDSSKNKSITTSAICKERFPKTYRHPTLDDTLTRSRTRAECRSLARCLKHGVSVPLVLGVDLRKAGNITNNGGGSGGGGGGEGKEKEMSNSRTQNRRDSACLFLEHVQGCTLRSFLNVTATNTNTNTNSNSTTPKSEGKKGKADEKGKDENEPVAKKAKIESCEIDGVISDTISFSKITTRIDECTKKAAYTTGVTIGKMHNANIIHGDLTTSNILIRNPQDAPPGSASSTSTSSSTSQWNPDMVLIDFGLSSTSRNTKKMSSHEERAVDLHVLERAFVTTHANSDVLVDEVMRGYKAGCQASDSVFVRLAQVRMRGRKRECFG</sequence>
<dbReference type="Pfam" id="PF06293">
    <property type="entry name" value="Kdo"/>
    <property type="match status" value="1"/>
</dbReference>
<comment type="catalytic activity">
    <reaction evidence="7">
        <text>L-threonyl-[protein] + ATP = O-phospho-L-threonyl-[protein] + ADP + H(+)</text>
        <dbReference type="Rhea" id="RHEA:46608"/>
        <dbReference type="Rhea" id="RHEA-COMP:11060"/>
        <dbReference type="Rhea" id="RHEA-COMP:11605"/>
        <dbReference type="ChEBI" id="CHEBI:15378"/>
        <dbReference type="ChEBI" id="CHEBI:30013"/>
        <dbReference type="ChEBI" id="CHEBI:30616"/>
        <dbReference type="ChEBI" id="CHEBI:61977"/>
        <dbReference type="ChEBI" id="CHEBI:456216"/>
        <dbReference type="EC" id="2.7.11.1"/>
    </reaction>
</comment>
<dbReference type="PANTHER" id="PTHR12209">
    <property type="entry name" value="NON-SPECIFIC SERINE/THREONINE PROTEIN KINASE"/>
    <property type="match status" value="1"/>
</dbReference>
<name>A0A7S3QDZ4_9STRA</name>
<dbReference type="Gene3D" id="1.10.510.10">
    <property type="entry name" value="Transferase(Phosphotransferase) domain 1"/>
    <property type="match status" value="1"/>
</dbReference>
<gene>
    <name evidence="10" type="ORF">CDEB00056_LOCUS19390</name>
</gene>
<dbReference type="SUPFAM" id="SSF56112">
    <property type="entry name" value="Protein kinase-like (PK-like)"/>
    <property type="match status" value="1"/>
</dbReference>
<feature type="region of interest" description="Disordered" evidence="9">
    <location>
        <begin position="47"/>
        <end position="69"/>
    </location>
</feature>
<dbReference type="InterPro" id="IPR011009">
    <property type="entry name" value="Kinase-like_dom_sf"/>
</dbReference>
<dbReference type="PANTHER" id="PTHR12209:SF0">
    <property type="entry name" value="EKC_KEOPS COMPLEX SUBUNIT TP53RK"/>
    <property type="match status" value="1"/>
</dbReference>
<dbReference type="EMBL" id="HBIO01025260">
    <property type="protein sequence ID" value="CAE0474537.1"/>
    <property type="molecule type" value="Transcribed_RNA"/>
</dbReference>
<evidence type="ECO:0000256" key="9">
    <source>
        <dbReference type="SAM" id="MobiDB-lite"/>
    </source>
</evidence>
<feature type="compositionally biased region" description="Low complexity" evidence="9">
    <location>
        <begin position="285"/>
        <end position="296"/>
    </location>
</feature>
<keyword evidence="6" id="KW-0067">ATP-binding</keyword>
<feature type="compositionally biased region" description="Gly residues" evidence="9">
    <location>
        <begin position="129"/>
        <end position="139"/>
    </location>
</feature>
<evidence type="ECO:0000256" key="3">
    <source>
        <dbReference type="ARBA" id="ARBA00022679"/>
    </source>
</evidence>
<feature type="region of interest" description="Disordered" evidence="9">
    <location>
        <begin position="124"/>
        <end position="152"/>
    </location>
</feature>
<dbReference type="GO" id="GO:0004674">
    <property type="term" value="F:protein serine/threonine kinase activity"/>
    <property type="evidence" value="ECO:0007669"/>
    <property type="project" value="UniProtKB-EC"/>
</dbReference>
<evidence type="ECO:0000256" key="8">
    <source>
        <dbReference type="ARBA" id="ARBA00048679"/>
    </source>
</evidence>
<keyword evidence="3" id="KW-0808">Transferase</keyword>
<dbReference type="GO" id="GO:0005829">
    <property type="term" value="C:cytosol"/>
    <property type="evidence" value="ECO:0007669"/>
    <property type="project" value="TreeGrafter"/>
</dbReference>
<dbReference type="PROSITE" id="PS00109">
    <property type="entry name" value="PROTEIN_KINASE_TYR"/>
    <property type="match status" value="1"/>
</dbReference>
<comment type="catalytic activity">
    <reaction evidence="8">
        <text>L-seryl-[protein] + ATP = O-phospho-L-seryl-[protein] + ADP + H(+)</text>
        <dbReference type="Rhea" id="RHEA:17989"/>
        <dbReference type="Rhea" id="RHEA-COMP:9863"/>
        <dbReference type="Rhea" id="RHEA-COMP:11604"/>
        <dbReference type="ChEBI" id="CHEBI:15378"/>
        <dbReference type="ChEBI" id="CHEBI:29999"/>
        <dbReference type="ChEBI" id="CHEBI:30616"/>
        <dbReference type="ChEBI" id="CHEBI:83421"/>
        <dbReference type="ChEBI" id="CHEBI:456216"/>
        <dbReference type="EC" id="2.7.11.1"/>
    </reaction>
</comment>
<evidence type="ECO:0000313" key="10">
    <source>
        <dbReference type="EMBL" id="CAE0474537.1"/>
    </source>
</evidence>
<feature type="compositionally biased region" description="Low complexity" evidence="9">
    <location>
        <begin position="179"/>
        <end position="193"/>
    </location>
</feature>
<evidence type="ECO:0000256" key="1">
    <source>
        <dbReference type="ARBA" id="ARBA00010630"/>
    </source>
</evidence>
<reference evidence="10" key="1">
    <citation type="submission" date="2021-01" db="EMBL/GenBank/DDBJ databases">
        <authorList>
            <person name="Corre E."/>
            <person name="Pelletier E."/>
            <person name="Niang G."/>
            <person name="Scheremetjew M."/>
            <person name="Finn R."/>
            <person name="Kale V."/>
            <person name="Holt S."/>
            <person name="Cochrane G."/>
            <person name="Meng A."/>
            <person name="Brown T."/>
            <person name="Cohen L."/>
        </authorList>
    </citation>
    <scope>NUCLEOTIDE SEQUENCE</scope>
    <source>
        <strain evidence="10">MM31A-1</strain>
    </source>
</reference>
<feature type="compositionally biased region" description="Basic and acidic residues" evidence="9">
    <location>
        <begin position="140"/>
        <end position="152"/>
    </location>
</feature>
<evidence type="ECO:0000256" key="5">
    <source>
        <dbReference type="ARBA" id="ARBA00022777"/>
    </source>
</evidence>
<evidence type="ECO:0000256" key="6">
    <source>
        <dbReference type="ARBA" id="ARBA00022840"/>
    </source>
</evidence>
<dbReference type="GO" id="GO:0005524">
    <property type="term" value="F:ATP binding"/>
    <property type="evidence" value="ECO:0007669"/>
    <property type="project" value="UniProtKB-KW"/>
</dbReference>
<dbReference type="EC" id="2.7.11.1" evidence="2"/>
<dbReference type="InterPro" id="IPR008266">
    <property type="entry name" value="Tyr_kinase_AS"/>
</dbReference>
<feature type="compositionally biased region" description="Basic and acidic residues" evidence="9">
    <location>
        <begin position="194"/>
        <end position="211"/>
    </location>
</feature>
<feature type="region of interest" description="Disordered" evidence="9">
    <location>
        <begin position="274"/>
        <end position="297"/>
    </location>
</feature>
<evidence type="ECO:0000256" key="7">
    <source>
        <dbReference type="ARBA" id="ARBA00047899"/>
    </source>
</evidence>
<organism evidence="10">
    <name type="scientific">Chaetoceros debilis</name>
    <dbReference type="NCBI Taxonomy" id="122233"/>
    <lineage>
        <taxon>Eukaryota</taxon>
        <taxon>Sar</taxon>
        <taxon>Stramenopiles</taxon>
        <taxon>Ochrophyta</taxon>
        <taxon>Bacillariophyta</taxon>
        <taxon>Coscinodiscophyceae</taxon>
        <taxon>Chaetocerotophycidae</taxon>
        <taxon>Chaetocerotales</taxon>
        <taxon>Chaetocerotaceae</taxon>
        <taxon>Chaetoceros</taxon>
    </lineage>
</organism>
<accession>A0A7S3QDZ4</accession>
<keyword evidence="5" id="KW-0418">Kinase</keyword>
<dbReference type="Gene3D" id="3.30.200.20">
    <property type="entry name" value="Phosphorylase Kinase, domain 1"/>
    <property type="match status" value="1"/>
</dbReference>
<proteinExistence type="inferred from homology"/>
<protein>
    <recommendedName>
        <fullName evidence="2">non-specific serine/threonine protein kinase</fullName>
        <ecNumber evidence="2">2.7.11.1</ecNumber>
    </recommendedName>
</protein>